<dbReference type="GO" id="GO:0000139">
    <property type="term" value="C:Golgi membrane"/>
    <property type="evidence" value="ECO:0007669"/>
    <property type="project" value="UniProtKB-SubCell"/>
</dbReference>
<keyword evidence="9" id="KW-0812">Transmembrane</keyword>
<evidence type="ECO:0000256" key="3">
    <source>
        <dbReference type="ARBA" id="ARBA00004648"/>
    </source>
</evidence>
<dbReference type="KEGG" id="osn:115230884"/>
<dbReference type="Pfam" id="PF09258">
    <property type="entry name" value="Glyco_transf_64"/>
    <property type="match status" value="1"/>
</dbReference>
<evidence type="ECO:0000256" key="5">
    <source>
        <dbReference type="ARBA" id="ARBA00010271"/>
    </source>
</evidence>
<dbReference type="GO" id="GO:0015012">
    <property type="term" value="P:heparan sulfate proteoglycan biosynthetic process"/>
    <property type="evidence" value="ECO:0007669"/>
    <property type="project" value="UniProtKB-ARBA"/>
</dbReference>
<dbReference type="Pfam" id="PF03016">
    <property type="entry name" value="Exostosin_GT47"/>
    <property type="match status" value="1"/>
</dbReference>
<keyword evidence="18" id="KW-0464">Manganese</keyword>
<dbReference type="PANTHER" id="PTHR48261">
    <property type="entry name" value="ACETYLGLUCOSAMINYLTRANSFERASE"/>
    <property type="match status" value="1"/>
</dbReference>
<dbReference type="FunFam" id="3.90.550.10:FF:000035">
    <property type="entry name" value="Putative Exostosin-2"/>
    <property type="match status" value="1"/>
</dbReference>
<dbReference type="Gene3D" id="3.90.550.10">
    <property type="entry name" value="Spore Coat Polysaccharide Biosynthesis Protein SpsA, Chain A"/>
    <property type="match status" value="1"/>
</dbReference>
<dbReference type="Proteomes" id="UP000515154">
    <property type="component" value="Linkage group LG2"/>
</dbReference>
<dbReference type="GO" id="GO:0050508">
    <property type="term" value="F:glucuronosyl-N-acetylglucosaminyl-proteoglycan 4-alpha-N-acetylglucosaminyltransferase activity"/>
    <property type="evidence" value="ECO:0007669"/>
    <property type="project" value="UniProtKB-EC"/>
</dbReference>
<protein>
    <recommendedName>
        <fullName evidence="19">Exostosin-2</fullName>
        <ecNumber evidence="6">2.4.1.224</ecNumber>
    </recommendedName>
</protein>
<comment type="cofactor">
    <cofactor evidence="1">
        <name>Mn(2+)</name>
        <dbReference type="ChEBI" id="CHEBI:29035"/>
    </cofactor>
</comment>
<reference evidence="21" key="1">
    <citation type="submission" date="2025-08" db="UniProtKB">
        <authorList>
            <consortium name="RefSeq"/>
        </authorList>
    </citation>
    <scope>IDENTIFICATION</scope>
</reference>
<keyword evidence="13" id="KW-1133">Transmembrane helix</keyword>
<dbReference type="PANTHER" id="PTHR48261:SF5">
    <property type="entry name" value="EXOSTOSIN GLYCOSYLTRANSFERASE 2"/>
    <property type="match status" value="1"/>
</dbReference>
<evidence type="ECO:0000256" key="14">
    <source>
        <dbReference type="ARBA" id="ARBA00023034"/>
    </source>
</evidence>
<evidence type="ECO:0000256" key="11">
    <source>
        <dbReference type="ARBA" id="ARBA00022824"/>
    </source>
</evidence>
<dbReference type="InterPro" id="IPR040911">
    <property type="entry name" value="Exostosin_GT47"/>
</dbReference>
<evidence type="ECO:0000256" key="19">
    <source>
        <dbReference type="ARBA" id="ARBA00069568"/>
    </source>
</evidence>
<keyword evidence="10" id="KW-0479">Metal-binding</keyword>
<dbReference type="InterPro" id="IPR029044">
    <property type="entry name" value="Nucleotide-diphossugar_trans"/>
</dbReference>
<evidence type="ECO:0000256" key="17">
    <source>
        <dbReference type="ARBA" id="ARBA00023180"/>
    </source>
</evidence>
<dbReference type="GO" id="GO:0015020">
    <property type="term" value="F:glucuronosyltransferase activity"/>
    <property type="evidence" value="ECO:0007669"/>
    <property type="project" value="UniProtKB-ARBA"/>
</dbReference>
<keyword evidence="14" id="KW-0333">Golgi apparatus</keyword>
<evidence type="ECO:0000256" key="10">
    <source>
        <dbReference type="ARBA" id="ARBA00022723"/>
    </source>
</evidence>
<evidence type="ECO:0000256" key="16">
    <source>
        <dbReference type="ARBA" id="ARBA00023157"/>
    </source>
</evidence>
<dbReference type="InterPro" id="IPR015338">
    <property type="entry name" value="GT64_dom"/>
</dbReference>
<dbReference type="GO" id="GO:0005789">
    <property type="term" value="C:endoplasmic reticulum membrane"/>
    <property type="evidence" value="ECO:0007669"/>
    <property type="project" value="UniProtKB-SubCell"/>
</dbReference>
<comment type="subcellular location">
    <subcellularLocation>
        <location evidence="3">Endoplasmic reticulum membrane</location>
        <topology evidence="3">Single-pass type II membrane protein</topology>
    </subcellularLocation>
    <subcellularLocation>
        <location evidence="2">Golgi apparatus membrane</location>
        <topology evidence="2">Single-pass type II membrane protein</topology>
    </subcellularLocation>
</comment>
<dbReference type="RefSeq" id="XP_029656858.1">
    <property type="nucleotide sequence ID" value="XM_029800998.2"/>
</dbReference>
<keyword evidence="20" id="KW-1185">Reference proteome</keyword>
<dbReference type="GO" id="GO:0046872">
    <property type="term" value="F:metal ion binding"/>
    <property type="evidence" value="ECO:0007669"/>
    <property type="project" value="UniProtKB-KW"/>
</dbReference>
<comment type="similarity">
    <text evidence="5">Belongs to the glycosyltransferase 47 family.</text>
</comment>
<evidence type="ECO:0000256" key="13">
    <source>
        <dbReference type="ARBA" id="ARBA00022989"/>
    </source>
</evidence>
<evidence type="ECO:0000256" key="7">
    <source>
        <dbReference type="ARBA" id="ARBA00022676"/>
    </source>
</evidence>
<evidence type="ECO:0000256" key="2">
    <source>
        <dbReference type="ARBA" id="ARBA00004323"/>
    </source>
</evidence>
<evidence type="ECO:0000256" key="4">
    <source>
        <dbReference type="ARBA" id="ARBA00004922"/>
    </source>
</evidence>
<evidence type="ECO:0000256" key="1">
    <source>
        <dbReference type="ARBA" id="ARBA00001936"/>
    </source>
</evidence>
<dbReference type="AlphaFoldDB" id="A0A6P7TYK5"/>
<keyword evidence="12" id="KW-0735">Signal-anchor</keyword>
<keyword evidence="17" id="KW-0325">Glycoprotein</keyword>
<evidence type="ECO:0000256" key="15">
    <source>
        <dbReference type="ARBA" id="ARBA00023136"/>
    </source>
</evidence>
<evidence type="ECO:0000256" key="9">
    <source>
        <dbReference type="ARBA" id="ARBA00022692"/>
    </source>
</evidence>
<evidence type="ECO:0000256" key="6">
    <source>
        <dbReference type="ARBA" id="ARBA00012194"/>
    </source>
</evidence>
<keyword evidence="16" id="KW-1015">Disulfide bond</keyword>
<evidence type="ECO:0000256" key="12">
    <source>
        <dbReference type="ARBA" id="ARBA00022968"/>
    </source>
</evidence>
<dbReference type="InterPro" id="IPR004263">
    <property type="entry name" value="Exostosin"/>
</dbReference>
<keyword evidence="7" id="KW-0328">Glycosyltransferase</keyword>
<name>A0A6P7TYK5_9MOLL</name>
<proteinExistence type="inferred from homology"/>
<organism evidence="20 21">
    <name type="scientific">Octopus sinensis</name>
    <name type="common">East Asian common octopus</name>
    <dbReference type="NCBI Taxonomy" id="2607531"/>
    <lineage>
        <taxon>Eukaryota</taxon>
        <taxon>Metazoa</taxon>
        <taxon>Spiralia</taxon>
        <taxon>Lophotrochozoa</taxon>
        <taxon>Mollusca</taxon>
        <taxon>Cephalopoda</taxon>
        <taxon>Coleoidea</taxon>
        <taxon>Octopodiformes</taxon>
        <taxon>Octopoda</taxon>
        <taxon>Incirrata</taxon>
        <taxon>Octopodidae</taxon>
        <taxon>Octopus</taxon>
    </lineage>
</organism>
<keyword evidence="8" id="KW-0808">Transferase</keyword>
<accession>A0A6P7TYK5</accession>
<keyword evidence="15" id="KW-0472">Membrane</keyword>
<evidence type="ECO:0000256" key="8">
    <source>
        <dbReference type="ARBA" id="ARBA00022679"/>
    </source>
</evidence>
<dbReference type="SUPFAM" id="SSF53448">
    <property type="entry name" value="Nucleotide-diphospho-sugar transferases"/>
    <property type="match status" value="1"/>
</dbReference>
<evidence type="ECO:0000313" key="21">
    <source>
        <dbReference type="RefSeq" id="XP_029656858.1"/>
    </source>
</evidence>
<gene>
    <name evidence="21" type="primary">LOC115230884</name>
</gene>
<dbReference type="EC" id="2.4.1.224" evidence="6"/>
<evidence type="ECO:0000256" key="18">
    <source>
        <dbReference type="ARBA" id="ARBA00023211"/>
    </source>
</evidence>
<sequence>MVGRTRVVRTFYKNNYQFILILLFVLLLSAILFWPNSNKPSEVYHFNFQTAEKSREVKILSTSSQPLSHNQDCIFHTCMDVYHCGYNDDTKISVYVYPFEKFVDEKGIGISQPTSPEFMEIVQTIANSPFYTRSPESACIFVPSIDMLNQNTFRSEEMGQALATLHSWNNGTNHLLFNMLPGGMMEYSTILSVKTDKAIIAGGGFSTWTYRETYDVSIPVFNPLVAKVKLPNLPITETRRWLLISAQAGLHREYREELNHLARGDGRLLLLDRCQSDEKPSNFSQRCRESVVYKYPEVLQNATFCLVIRRARLGQSAFSDALKAGCIPVTVADGYVLPFSEVLDWKRAAVVIREDELGQVLNIVKAFSMERIYEMRRQVQFYWDRYFKSLKDITLTTLQIINDRVFPYAARPYEDWNEPPSLGVRRQVFLPMITPQSPGFTAVILTYDRLDSLFNVIQQVARVPSLAKVFVVWNNQNKEPPQSWPKIGKPLKVVKTRENKLGNRFFPYSEIKTDCILALDDDIIMLTADELEFGYQVWREFSDRLVGFPSRVHLLDNVTQKWKYESEWTNSISMVLTGAAFYHKFYNFLYTYSMPGNIKTWVDEHMNCEDIAFNFLITNTTGKAPIKVTPRKKFKCPKCLNNSFLSLDLNHMVERTECINRFVDIYGTVALRTVEFRADPVLYKDNFPPMLKKFNDIGSL</sequence>
<evidence type="ECO:0000313" key="20">
    <source>
        <dbReference type="Proteomes" id="UP000515154"/>
    </source>
</evidence>
<comment type="pathway">
    <text evidence="4">Protein modification; protein glycosylation.</text>
</comment>
<keyword evidence="11" id="KW-0256">Endoplasmic reticulum</keyword>